<accession>A0A3M7QQ25</accession>
<name>A0A3M7QQ25_BRAPC</name>
<sequence length="219" mass="25179">MENTEEVFEFLDNDGTSINQDGSIRFRCCKCSITRSSDNANGFFSYLPIFRFTFFKISKKINKLRTITISSLSIPKNTNNNLHKNKQSRAATAYRSSEKLECYTVSLEKRIIKSQSVNVCILNLKLAGRHNKLFKQHFSLYYYEHQQHNLPKISVSMLSKFSIDDSKLCLVDLIYFRPEMTLEDSLSDSSSLDSFTTSTDCTSISSFFQHSSILIVTVY</sequence>
<protein>
    <submittedName>
        <fullName evidence="1">Uncharacterized protein</fullName>
    </submittedName>
</protein>
<dbReference type="EMBL" id="REGN01005518">
    <property type="protein sequence ID" value="RNA13058.1"/>
    <property type="molecule type" value="Genomic_DNA"/>
</dbReference>
<comment type="caution">
    <text evidence="1">The sequence shown here is derived from an EMBL/GenBank/DDBJ whole genome shotgun (WGS) entry which is preliminary data.</text>
</comment>
<proteinExistence type="predicted"/>
<gene>
    <name evidence="1" type="ORF">BpHYR1_026789</name>
</gene>
<dbReference type="Proteomes" id="UP000276133">
    <property type="component" value="Unassembled WGS sequence"/>
</dbReference>
<dbReference type="AlphaFoldDB" id="A0A3M7QQ25"/>
<evidence type="ECO:0000313" key="1">
    <source>
        <dbReference type="EMBL" id="RNA13058.1"/>
    </source>
</evidence>
<organism evidence="1 2">
    <name type="scientific">Brachionus plicatilis</name>
    <name type="common">Marine rotifer</name>
    <name type="synonym">Brachionus muelleri</name>
    <dbReference type="NCBI Taxonomy" id="10195"/>
    <lineage>
        <taxon>Eukaryota</taxon>
        <taxon>Metazoa</taxon>
        <taxon>Spiralia</taxon>
        <taxon>Gnathifera</taxon>
        <taxon>Rotifera</taxon>
        <taxon>Eurotatoria</taxon>
        <taxon>Monogononta</taxon>
        <taxon>Pseudotrocha</taxon>
        <taxon>Ploima</taxon>
        <taxon>Brachionidae</taxon>
        <taxon>Brachionus</taxon>
    </lineage>
</organism>
<reference evidence="1 2" key="1">
    <citation type="journal article" date="2018" name="Sci. Rep.">
        <title>Genomic signatures of local adaptation to the degree of environmental predictability in rotifers.</title>
        <authorList>
            <person name="Franch-Gras L."/>
            <person name="Hahn C."/>
            <person name="Garcia-Roger E.M."/>
            <person name="Carmona M.J."/>
            <person name="Serra M."/>
            <person name="Gomez A."/>
        </authorList>
    </citation>
    <scope>NUCLEOTIDE SEQUENCE [LARGE SCALE GENOMIC DNA]</scope>
    <source>
        <strain evidence="1">HYR1</strain>
    </source>
</reference>
<keyword evidence="2" id="KW-1185">Reference proteome</keyword>
<evidence type="ECO:0000313" key="2">
    <source>
        <dbReference type="Proteomes" id="UP000276133"/>
    </source>
</evidence>